<keyword evidence="3" id="KW-1185">Reference proteome</keyword>
<accession>A0ABY8E889</accession>
<evidence type="ECO:0000259" key="1">
    <source>
        <dbReference type="Pfam" id="PF02954"/>
    </source>
</evidence>
<dbReference type="SUPFAM" id="SSF46689">
    <property type="entry name" value="Homeodomain-like"/>
    <property type="match status" value="1"/>
</dbReference>
<name>A0ABY8E889_9FIRM</name>
<dbReference type="EMBL" id="CP120733">
    <property type="protein sequence ID" value="WFD09082.1"/>
    <property type="molecule type" value="Genomic_DNA"/>
</dbReference>
<feature type="domain" description="DNA binding HTH" evidence="1">
    <location>
        <begin position="156"/>
        <end position="199"/>
    </location>
</feature>
<evidence type="ECO:0000313" key="3">
    <source>
        <dbReference type="Proteomes" id="UP001222800"/>
    </source>
</evidence>
<protein>
    <submittedName>
        <fullName evidence="2">Helix-turn-helix domain-containing protein</fullName>
    </submittedName>
</protein>
<reference evidence="2 3" key="1">
    <citation type="submission" date="2023-03" db="EMBL/GenBank/DDBJ databases">
        <title>Complete genome sequence of Tepidibacter sp. SWIR-1, isolated from a deep-sea hydrothermal vent.</title>
        <authorList>
            <person name="Li X."/>
        </authorList>
    </citation>
    <scope>NUCLEOTIDE SEQUENCE [LARGE SCALE GENOMIC DNA]</scope>
    <source>
        <strain evidence="2 3">SWIR-1</strain>
    </source>
</reference>
<sequence>MKLTKVNEDIQKTCENVSKLLDVEVTLVDSNLVRIAGTGEFKQKIGTSIDKNSIYSHVLETGETYTMNEKYDSEKCGQCNQRHYCKEIADICCPIKINNTVIGVIGLVAFDEKQRDIMLLKKSELMLFISNIADLMSLKLNDVDDIDYGNDKISSFEELEKKEILKAMKKYGNTTSGMKKTADALNIGIATLYRKIKKYDIK</sequence>
<organism evidence="2 3">
    <name type="scientific">Tepidibacter hydrothermalis</name>
    <dbReference type="NCBI Taxonomy" id="3036126"/>
    <lineage>
        <taxon>Bacteria</taxon>
        <taxon>Bacillati</taxon>
        <taxon>Bacillota</taxon>
        <taxon>Clostridia</taxon>
        <taxon>Peptostreptococcales</taxon>
        <taxon>Peptostreptococcaceae</taxon>
        <taxon>Tepidibacter</taxon>
    </lineage>
</organism>
<dbReference type="Gene3D" id="1.10.10.60">
    <property type="entry name" value="Homeodomain-like"/>
    <property type="match status" value="1"/>
</dbReference>
<dbReference type="InterPro" id="IPR002197">
    <property type="entry name" value="HTH_Fis"/>
</dbReference>
<dbReference type="InterPro" id="IPR009057">
    <property type="entry name" value="Homeodomain-like_sf"/>
</dbReference>
<dbReference type="Pfam" id="PF02954">
    <property type="entry name" value="HTH_8"/>
    <property type="match status" value="1"/>
</dbReference>
<dbReference type="Proteomes" id="UP001222800">
    <property type="component" value="Chromosome"/>
</dbReference>
<dbReference type="RefSeq" id="WP_277731003.1">
    <property type="nucleotide sequence ID" value="NZ_CP120733.1"/>
</dbReference>
<dbReference type="SUPFAM" id="SSF55781">
    <property type="entry name" value="GAF domain-like"/>
    <property type="match status" value="1"/>
</dbReference>
<evidence type="ECO:0000313" key="2">
    <source>
        <dbReference type="EMBL" id="WFD09082.1"/>
    </source>
</evidence>
<proteinExistence type="predicted"/>
<dbReference type="InterPro" id="IPR029016">
    <property type="entry name" value="GAF-like_dom_sf"/>
</dbReference>
<gene>
    <name evidence="2" type="ORF">P4S50_11860</name>
</gene>
<dbReference type="Gene3D" id="3.30.450.40">
    <property type="match status" value="1"/>
</dbReference>